<protein>
    <submittedName>
        <fullName evidence="1">Uncharacterized protein</fullName>
    </submittedName>
</protein>
<sequence>MRTNFKFKDNSFSKDIITHILFWNKVKGFRITYIL</sequence>
<name>A0A2P2NG47_RHIMU</name>
<organism evidence="1">
    <name type="scientific">Rhizophora mucronata</name>
    <name type="common">Asiatic mangrove</name>
    <dbReference type="NCBI Taxonomy" id="61149"/>
    <lineage>
        <taxon>Eukaryota</taxon>
        <taxon>Viridiplantae</taxon>
        <taxon>Streptophyta</taxon>
        <taxon>Embryophyta</taxon>
        <taxon>Tracheophyta</taxon>
        <taxon>Spermatophyta</taxon>
        <taxon>Magnoliopsida</taxon>
        <taxon>eudicotyledons</taxon>
        <taxon>Gunneridae</taxon>
        <taxon>Pentapetalae</taxon>
        <taxon>rosids</taxon>
        <taxon>fabids</taxon>
        <taxon>Malpighiales</taxon>
        <taxon>Rhizophoraceae</taxon>
        <taxon>Rhizophora</taxon>
    </lineage>
</organism>
<evidence type="ECO:0000313" key="1">
    <source>
        <dbReference type="EMBL" id="MBX41423.1"/>
    </source>
</evidence>
<reference evidence="1" key="1">
    <citation type="submission" date="2018-02" db="EMBL/GenBank/DDBJ databases">
        <title>Rhizophora mucronata_Transcriptome.</title>
        <authorList>
            <person name="Meera S.P."/>
            <person name="Sreeshan A."/>
            <person name="Augustine A."/>
        </authorList>
    </citation>
    <scope>NUCLEOTIDE SEQUENCE</scope>
    <source>
        <tissue evidence="1">Leaf</tissue>
    </source>
</reference>
<dbReference type="AlphaFoldDB" id="A0A2P2NG47"/>
<proteinExistence type="predicted"/>
<dbReference type="EMBL" id="GGEC01060939">
    <property type="protein sequence ID" value="MBX41423.1"/>
    <property type="molecule type" value="Transcribed_RNA"/>
</dbReference>
<accession>A0A2P2NG47</accession>